<dbReference type="RefSeq" id="WP_160116194.1">
    <property type="nucleotide sequence ID" value="NZ_CAAAHP010000002.1"/>
</dbReference>
<evidence type="ECO:0000313" key="2">
    <source>
        <dbReference type="EMBL" id="STX51953.1"/>
    </source>
</evidence>
<feature type="compositionally biased region" description="Basic and acidic residues" evidence="1">
    <location>
        <begin position="27"/>
        <end position="37"/>
    </location>
</feature>
<dbReference type="EMBL" id="UGOD01000001">
    <property type="protein sequence ID" value="STX51953.1"/>
    <property type="molecule type" value="Genomic_DNA"/>
</dbReference>
<evidence type="ECO:0000313" key="3">
    <source>
        <dbReference type="Proteomes" id="UP000254794"/>
    </source>
</evidence>
<feature type="compositionally biased region" description="Basic residues" evidence="1">
    <location>
        <begin position="38"/>
        <end position="51"/>
    </location>
</feature>
<accession>A0A378JNT8</accession>
<dbReference type="AlphaFoldDB" id="A0A378JNT8"/>
<proteinExistence type="predicted"/>
<feature type="compositionally biased region" description="Basic and acidic residues" evidence="1">
    <location>
        <begin position="1"/>
        <end position="13"/>
    </location>
</feature>
<reference evidence="2 3" key="1">
    <citation type="submission" date="2018-06" db="EMBL/GenBank/DDBJ databases">
        <authorList>
            <consortium name="Pathogen Informatics"/>
            <person name="Doyle S."/>
        </authorList>
    </citation>
    <scope>NUCLEOTIDE SEQUENCE [LARGE SCALE GENOMIC DNA]</scope>
    <source>
        <strain evidence="2 3">NCTC13316</strain>
    </source>
</reference>
<protein>
    <submittedName>
        <fullName evidence="2">Uncharacterized protein</fullName>
    </submittedName>
</protein>
<evidence type="ECO:0000256" key="1">
    <source>
        <dbReference type="SAM" id="MobiDB-lite"/>
    </source>
</evidence>
<keyword evidence="3" id="KW-1185">Reference proteome</keyword>
<sequence length="51" mass="5859">MKKNDKNPAHPEVEGLENICHITPKTDSTKEVCDTLKKNKPKERKTTKKEP</sequence>
<dbReference type="OrthoDB" id="9922083at2"/>
<organism evidence="2 3">
    <name type="scientific">Legionella busanensis</name>
    <dbReference type="NCBI Taxonomy" id="190655"/>
    <lineage>
        <taxon>Bacteria</taxon>
        <taxon>Pseudomonadati</taxon>
        <taxon>Pseudomonadota</taxon>
        <taxon>Gammaproteobacteria</taxon>
        <taxon>Legionellales</taxon>
        <taxon>Legionellaceae</taxon>
        <taxon>Legionella</taxon>
    </lineage>
</organism>
<name>A0A378JNT8_9GAMM</name>
<feature type="region of interest" description="Disordered" evidence="1">
    <location>
        <begin position="1"/>
        <end position="51"/>
    </location>
</feature>
<gene>
    <name evidence="2" type="ORF">NCTC13316_02056</name>
</gene>
<dbReference type="Proteomes" id="UP000254794">
    <property type="component" value="Unassembled WGS sequence"/>
</dbReference>